<dbReference type="AlphaFoldDB" id="A0A4R5TX60"/>
<dbReference type="Proteomes" id="UP000295411">
    <property type="component" value="Unassembled WGS sequence"/>
</dbReference>
<proteinExistence type="predicted"/>
<dbReference type="Pfam" id="PF07811">
    <property type="entry name" value="TadE"/>
    <property type="match status" value="1"/>
</dbReference>
<evidence type="ECO:0000313" key="3">
    <source>
        <dbReference type="EMBL" id="TDK25720.1"/>
    </source>
</evidence>
<reference evidence="3 4" key="1">
    <citation type="submission" date="2019-03" db="EMBL/GenBank/DDBJ databases">
        <title>Arthrobacter sp. nov., an bacterium isolated from biocrust in Mu Us Desert.</title>
        <authorList>
            <person name="Lixiong L."/>
        </authorList>
    </citation>
    <scope>NUCLEOTIDE SEQUENCE [LARGE SCALE GENOMIC DNA]</scope>
    <source>
        <strain evidence="3 4">SLN-3</strain>
    </source>
</reference>
<dbReference type="OrthoDB" id="5190946at2"/>
<keyword evidence="1" id="KW-1133">Transmembrane helix</keyword>
<sequence>MRRQDGERGAVAVELAFVLPLLLLILIGSIEYGRVFFIQNSLTHAAREGARNGAVHWNDPPPRLDVEGAALRGTVLEDLPVVVESDVDDCAPGDNITVTTTVTLESMSGFLGPGLFPIDLQGQAVMRCGG</sequence>
<evidence type="ECO:0000313" key="4">
    <source>
        <dbReference type="Proteomes" id="UP000295411"/>
    </source>
</evidence>
<organism evidence="3 4">
    <name type="scientific">Arthrobacter crusticola</name>
    <dbReference type="NCBI Taxonomy" id="2547960"/>
    <lineage>
        <taxon>Bacteria</taxon>
        <taxon>Bacillati</taxon>
        <taxon>Actinomycetota</taxon>
        <taxon>Actinomycetes</taxon>
        <taxon>Micrococcales</taxon>
        <taxon>Micrococcaceae</taxon>
        <taxon>Arthrobacter</taxon>
    </lineage>
</organism>
<keyword evidence="1" id="KW-0472">Membrane</keyword>
<protein>
    <submittedName>
        <fullName evidence="3">Pilus assembly protein</fullName>
    </submittedName>
</protein>
<keyword evidence="1" id="KW-0812">Transmembrane</keyword>
<dbReference type="EMBL" id="SMTK01000003">
    <property type="protein sequence ID" value="TDK25720.1"/>
    <property type="molecule type" value="Genomic_DNA"/>
</dbReference>
<evidence type="ECO:0000256" key="1">
    <source>
        <dbReference type="SAM" id="Phobius"/>
    </source>
</evidence>
<evidence type="ECO:0000259" key="2">
    <source>
        <dbReference type="Pfam" id="PF07811"/>
    </source>
</evidence>
<gene>
    <name evidence="3" type="ORF">E2F48_10805</name>
</gene>
<comment type="caution">
    <text evidence="3">The sequence shown here is derived from an EMBL/GenBank/DDBJ whole genome shotgun (WGS) entry which is preliminary data.</text>
</comment>
<feature type="domain" description="TadE-like" evidence="2">
    <location>
        <begin position="9"/>
        <end position="51"/>
    </location>
</feature>
<name>A0A4R5TX60_9MICC</name>
<accession>A0A4R5TX60</accession>
<keyword evidence="4" id="KW-1185">Reference proteome</keyword>
<dbReference type="RefSeq" id="WP_133403953.1">
    <property type="nucleotide sequence ID" value="NZ_SMTK01000003.1"/>
</dbReference>
<dbReference type="InterPro" id="IPR012495">
    <property type="entry name" value="TadE-like_dom"/>
</dbReference>
<feature type="transmembrane region" description="Helical" evidence="1">
    <location>
        <begin position="12"/>
        <end position="30"/>
    </location>
</feature>